<accession>A0A1I7ZTY2</accession>
<organism evidence="2 3">
    <name type="scientific">Steinernema glaseri</name>
    <dbReference type="NCBI Taxonomy" id="37863"/>
    <lineage>
        <taxon>Eukaryota</taxon>
        <taxon>Metazoa</taxon>
        <taxon>Ecdysozoa</taxon>
        <taxon>Nematoda</taxon>
        <taxon>Chromadorea</taxon>
        <taxon>Rhabditida</taxon>
        <taxon>Tylenchina</taxon>
        <taxon>Panagrolaimomorpha</taxon>
        <taxon>Strongyloidoidea</taxon>
        <taxon>Steinernematidae</taxon>
        <taxon>Steinernema</taxon>
    </lineage>
</organism>
<evidence type="ECO:0000313" key="2">
    <source>
        <dbReference type="Proteomes" id="UP000095287"/>
    </source>
</evidence>
<dbReference type="Proteomes" id="UP000095287">
    <property type="component" value="Unplaced"/>
</dbReference>
<name>A0A1I7ZTY2_9BILA</name>
<evidence type="ECO:0000313" key="3">
    <source>
        <dbReference type="WBParaSite" id="L893_g29579.t1"/>
    </source>
</evidence>
<feature type="region of interest" description="Disordered" evidence="1">
    <location>
        <begin position="26"/>
        <end position="66"/>
    </location>
</feature>
<evidence type="ECO:0000256" key="1">
    <source>
        <dbReference type="SAM" id="MobiDB-lite"/>
    </source>
</evidence>
<protein>
    <submittedName>
        <fullName evidence="3">Uncharacterized protein</fullName>
    </submittedName>
</protein>
<reference evidence="3" key="1">
    <citation type="submission" date="2016-11" db="UniProtKB">
        <authorList>
            <consortium name="WormBaseParasite"/>
        </authorList>
    </citation>
    <scope>IDENTIFICATION</scope>
</reference>
<dbReference type="WBParaSite" id="L893_g29579.t1">
    <property type="protein sequence ID" value="L893_g29579.t1"/>
    <property type="gene ID" value="L893_g29579"/>
</dbReference>
<feature type="compositionally biased region" description="Basic and acidic residues" evidence="1">
    <location>
        <begin position="28"/>
        <end position="38"/>
    </location>
</feature>
<keyword evidence="2" id="KW-1185">Reference proteome</keyword>
<sequence length="83" mass="9042">MGSSVFCKPAEGECFRAALVEFQGKIPTEVEEKEKGEDKENDDPEDAVGGSSEDSSKTTADDVGLRRQRIMKMIGAMLKVLMS</sequence>
<proteinExistence type="predicted"/>
<dbReference type="AlphaFoldDB" id="A0A1I7ZTY2"/>
<feature type="compositionally biased region" description="Basic and acidic residues" evidence="1">
    <location>
        <begin position="54"/>
        <end position="65"/>
    </location>
</feature>